<accession>A0AAU8JIG9</accession>
<name>A0AAU8JIG9_9CYAN</name>
<dbReference type="PROSITE" id="PS51257">
    <property type="entry name" value="PROKAR_LIPOPROTEIN"/>
    <property type="match status" value="1"/>
</dbReference>
<organism evidence="1">
    <name type="scientific">Planktothricoides raciborskii GIHE-MW2</name>
    <dbReference type="NCBI Taxonomy" id="2792601"/>
    <lineage>
        <taxon>Bacteria</taxon>
        <taxon>Bacillati</taxon>
        <taxon>Cyanobacteriota</taxon>
        <taxon>Cyanophyceae</taxon>
        <taxon>Oscillatoriophycideae</taxon>
        <taxon>Oscillatoriales</taxon>
        <taxon>Oscillatoriaceae</taxon>
        <taxon>Planktothricoides</taxon>
    </lineage>
</organism>
<evidence type="ECO:0000313" key="1">
    <source>
        <dbReference type="EMBL" id="XCM37923.1"/>
    </source>
</evidence>
<dbReference type="RefSeq" id="WP_354635650.1">
    <property type="nucleotide sequence ID" value="NZ_CP159837.1"/>
</dbReference>
<dbReference type="AlphaFoldDB" id="A0AAU8JIG9"/>
<gene>
    <name evidence="1" type="ORF">ABWT76_000733</name>
</gene>
<sequence>MNKAIYAVGITILSLTLTGCIKQDNWECTLPTTGELENQASTSVSITPIVQIDGTPSMQGFVNIPDSRYIRTLRLLDMATTTAFSQSQPPRYYRFGINRTRLSKETSTRIAQSPWFYDGSSESFLDARIDKAVEPIDDTPVNEVYIVVTDLYQQEGEMTAVLNSLKTNYLDKEYAVGILGVRSEFDGIVYDVGLTNEYFDYTTTPNKPETFHPFYVMVLGTYENVASYFARLKQASQSDGLNFSDDQFVIFYHRLVEQPSLLNIESDILESNLAGIERQVTINDGNVMLLVQNERNIERLMFKNTDSAEQWQDIQYEFAHNPLPYVLSVSPDFQLKLGGTFNNDSPDFEDIDQNAVAEFMQASNWNIQENTIDFSMLFNSPKMETGVYKITVDVVPTSITGRNWWPKWNLAEKDKFDGSKTYNVLPFLENLQAITFQKISESPDGKIAKLCYVLHKER</sequence>
<protein>
    <submittedName>
        <fullName evidence="1">Uncharacterized protein</fullName>
    </submittedName>
</protein>
<reference evidence="1" key="1">
    <citation type="submission" date="2024-07" db="EMBL/GenBank/DDBJ databases">
        <authorList>
            <person name="Kim Y.J."/>
            <person name="Jeong J.Y."/>
        </authorList>
    </citation>
    <scope>NUCLEOTIDE SEQUENCE</scope>
    <source>
        <strain evidence="1">GIHE-MW2</strain>
    </source>
</reference>
<dbReference type="EMBL" id="CP159837">
    <property type="protein sequence ID" value="XCM37923.1"/>
    <property type="molecule type" value="Genomic_DNA"/>
</dbReference>
<proteinExistence type="predicted"/>